<evidence type="ECO:0000256" key="1">
    <source>
        <dbReference type="ARBA" id="ARBA00011903"/>
    </source>
</evidence>
<evidence type="ECO:0000256" key="3">
    <source>
        <dbReference type="ARBA" id="ARBA00022679"/>
    </source>
</evidence>
<dbReference type="CDD" id="cd09539">
    <property type="entry name" value="SAM_TNK-like"/>
    <property type="match status" value="1"/>
</dbReference>
<evidence type="ECO:0000256" key="5">
    <source>
        <dbReference type="ARBA" id="ARBA00022777"/>
    </source>
</evidence>
<evidence type="ECO:0000256" key="4">
    <source>
        <dbReference type="ARBA" id="ARBA00022741"/>
    </source>
</evidence>
<evidence type="ECO:0000256" key="8">
    <source>
        <dbReference type="SAM" id="MobiDB-lite"/>
    </source>
</evidence>
<keyword evidence="4" id="KW-0547">Nucleotide-binding</keyword>
<dbReference type="Pfam" id="PF22931">
    <property type="entry name" value="SAM_TNK"/>
    <property type="match status" value="1"/>
</dbReference>
<evidence type="ECO:0000256" key="6">
    <source>
        <dbReference type="ARBA" id="ARBA00022840"/>
    </source>
</evidence>
<protein>
    <recommendedName>
        <fullName evidence="1">non-specific protein-tyrosine kinase</fullName>
        <ecNumber evidence="1">2.7.10.2</ecNumber>
    </recommendedName>
</protein>
<keyword evidence="5" id="KW-0418">Kinase</keyword>
<dbReference type="EMBL" id="OD017115">
    <property type="protein sequence ID" value="CAD7418470.1"/>
    <property type="molecule type" value="Genomic_DNA"/>
</dbReference>
<reference evidence="10" key="1">
    <citation type="submission" date="2020-11" db="EMBL/GenBank/DDBJ databases">
        <authorList>
            <person name="Tran Van P."/>
        </authorList>
    </citation>
    <scope>NUCLEOTIDE SEQUENCE</scope>
</reference>
<keyword evidence="2" id="KW-0728">SH3 domain</keyword>
<gene>
    <name evidence="10" type="ORF">TPSB3V08_LOCUS12413</name>
</gene>
<organism evidence="10">
    <name type="scientific">Timema poppense</name>
    <name type="common">Walking stick</name>
    <dbReference type="NCBI Taxonomy" id="170557"/>
    <lineage>
        <taxon>Eukaryota</taxon>
        <taxon>Metazoa</taxon>
        <taxon>Ecdysozoa</taxon>
        <taxon>Arthropoda</taxon>
        <taxon>Hexapoda</taxon>
        <taxon>Insecta</taxon>
        <taxon>Pterygota</taxon>
        <taxon>Neoptera</taxon>
        <taxon>Polyneoptera</taxon>
        <taxon>Phasmatodea</taxon>
        <taxon>Timematodea</taxon>
        <taxon>Timematoidea</taxon>
        <taxon>Timematidae</taxon>
        <taxon>Timema</taxon>
    </lineage>
</organism>
<dbReference type="InterPro" id="IPR049587">
    <property type="entry name" value="TNK-like_SAM"/>
</dbReference>
<dbReference type="InterPro" id="IPR055175">
    <property type="entry name" value="ACK/TNK-like_SAM"/>
</dbReference>
<feature type="region of interest" description="Disordered" evidence="8">
    <location>
        <begin position="56"/>
        <end position="75"/>
    </location>
</feature>
<dbReference type="EC" id="2.7.10.2" evidence="1"/>
<accession>A0A7R9DRJ8</accession>
<dbReference type="GO" id="GO:0004715">
    <property type="term" value="F:non-membrane spanning protein tyrosine kinase activity"/>
    <property type="evidence" value="ECO:0007669"/>
    <property type="project" value="UniProtKB-EC"/>
</dbReference>
<keyword evidence="3" id="KW-0808">Transferase</keyword>
<evidence type="ECO:0000256" key="2">
    <source>
        <dbReference type="ARBA" id="ARBA00022443"/>
    </source>
</evidence>
<keyword evidence="6" id="KW-0067">ATP-binding</keyword>
<feature type="domain" description="ACK/TNK-like SAM" evidence="9">
    <location>
        <begin position="2"/>
        <end position="55"/>
    </location>
</feature>
<dbReference type="AlphaFoldDB" id="A0A7R9DRJ8"/>
<evidence type="ECO:0000313" key="10">
    <source>
        <dbReference type="EMBL" id="CAD7418470.1"/>
    </source>
</evidence>
<sequence>MNFCRTSILEQFFTRIRDDLQVTRLGHFDYVQAEDLEKIGMGKPGIRRLLEAVKKRKASDVEEEYPDEADPRGDD</sequence>
<dbReference type="GO" id="GO:0005524">
    <property type="term" value="F:ATP binding"/>
    <property type="evidence" value="ECO:0007669"/>
    <property type="project" value="UniProtKB-KW"/>
</dbReference>
<evidence type="ECO:0000256" key="7">
    <source>
        <dbReference type="ARBA" id="ARBA00023137"/>
    </source>
</evidence>
<keyword evidence="7" id="KW-0829">Tyrosine-protein kinase</keyword>
<name>A0A7R9DRJ8_TIMPO</name>
<evidence type="ECO:0000259" key="9">
    <source>
        <dbReference type="Pfam" id="PF22931"/>
    </source>
</evidence>
<proteinExistence type="predicted"/>